<evidence type="ECO:0000313" key="2">
    <source>
        <dbReference type="EMBL" id="KIJ36049.1"/>
    </source>
</evidence>
<protein>
    <submittedName>
        <fullName evidence="2">Uncharacterized protein</fullName>
    </submittedName>
</protein>
<dbReference type="AlphaFoldDB" id="A0A0C9UMH0"/>
<dbReference type="Proteomes" id="UP000054279">
    <property type="component" value="Unassembled WGS sequence"/>
</dbReference>
<gene>
    <name evidence="2" type="ORF">M422DRAFT_261597</name>
</gene>
<dbReference type="HOGENOM" id="CLU_1120709_0_0_1"/>
<feature type="region of interest" description="Disordered" evidence="1">
    <location>
        <begin position="1"/>
        <end position="24"/>
    </location>
</feature>
<keyword evidence="3" id="KW-1185">Reference proteome</keyword>
<reference evidence="2 3" key="1">
    <citation type="submission" date="2014-06" db="EMBL/GenBank/DDBJ databases">
        <title>Evolutionary Origins and Diversification of the Mycorrhizal Mutualists.</title>
        <authorList>
            <consortium name="DOE Joint Genome Institute"/>
            <consortium name="Mycorrhizal Genomics Consortium"/>
            <person name="Kohler A."/>
            <person name="Kuo A."/>
            <person name="Nagy L.G."/>
            <person name="Floudas D."/>
            <person name="Copeland A."/>
            <person name="Barry K.W."/>
            <person name="Cichocki N."/>
            <person name="Veneault-Fourrey C."/>
            <person name="LaButti K."/>
            <person name="Lindquist E.A."/>
            <person name="Lipzen A."/>
            <person name="Lundell T."/>
            <person name="Morin E."/>
            <person name="Murat C."/>
            <person name="Riley R."/>
            <person name="Ohm R."/>
            <person name="Sun H."/>
            <person name="Tunlid A."/>
            <person name="Henrissat B."/>
            <person name="Grigoriev I.V."/>
            <person name="Hibbett D.S."/>
            <person name="Martin F."/>
        </authorList>
    </citation>
    <scope>NUCLEOTIDE SEQUENCE [LARGE SCALE GENOMIC DNA]</scope>
    <source>
        <strain evidence="2 3">SS14</strain>
    </source>
</reference>
<dbReference type="EMBL" id="KN837182">
    <property type="protein sequence ID" value="KIJ36049.1"/>
    <property type="molecule type" value="Genomic_DNA"/>
</dbReference>
<accession>A0A0C9UMH0</accession>
<evidence type="ECO:0000313" key="3">
    <source>
        <dbReference type="Proteomes" id="UP000054279"/>
    </source>
</evidence>
<organism evidence="2 3">
    <name type="scientific">Sphaerobolus stellatus (strain SS14)</name>
    <dbReference type="NCBI Taxonomy" id="990650"/>
    <lineage>
        <taxon>Eukaryota</taxon>
        <taxon>Fungi</taxon>
        <taxon>Dikarya</taxon>
        <taxon>Basidiomycota</taxon>
        <taxon>Agaricomycotina</taxon>
        <taxon>Agaricomycetes</taxon>
        <taxon>Phallomycetidae</taxon>
        <taxon>Geastrales</taxon>
        <taxon>Sphaerobolaceae</taxon>
        <taxon>Sphaerobolus</taxon>
    </lineage>
</organism>
<name>A0A0C9UMH0_SPHS4</name>
<proteinExistence type="predicted"/>
<sequence>MQADNNDETNSNSEVDTNMEEGDEELQEALALSYLPSKIFDEHVTAYNATGTESGPLGRGLSIAASISNAPTISPSEVPGGVEMLQNLESMINSPQNLNSLDTKTVLSLLAKMREIDPDLVPAHLYQTIVAQHSWERFQNSGEIQELHQAIHFQQQRVDLAPSSDYLPRHEGKGKQLFPYRPRGFSPFFAHLQNNPTLSNFTDLFSALPRLTCISPPAAPQVLPFLPLRSRASATVKIRIFHSSSNAY</sequence>
<evidence type="ECO:0000256" key="1">
    <source>
        <dbReference type="SAM" id="MobiDB-lite"/>
    </source>
</evidence>